<evidence type="ECO:0000313" key="9">
    <source>
        <dbReference type="Proteomes" id="UP000017559"/>
    </source>
</evidence>
<dbReference type="InterPro" id="IPR039904">
    <property type="entry name" value="TRANK1"/>
</dbReference>
<dbReference type="GO" id="GO:0016787">
    <property type="term" value="F:hydrolase activity"/>
    <property type="evidence" value="ECO:0007669"/>
    <property type="project" value="UniProtKB-UniRule"/>
</dbReference>
<dbReference type="InterPro" id="IPR014017">
    <property type="entry name" value="DNA_helicase_UvrD-like_C"/>
</dbReference>
<dbReference type="InterPro" id="IPR027417">
    <property type="entry name" value="P-loop_NTPase"/>
</dbReference>
<keyword evidence="1 5" id="KW-0547">Nucleotide-binding</keyword>
<dbReference type="Proteomes" id="UP000017559">
    <property type="component" value="Unassembled WGS sequence"/>
</dbReference>
<dbReference type="PANTHER" id="PTHR21529">
    <property type="entry name" value="MAMMARY TURMOR VIRUS RECEPTOR HOMOLOG 1, 2 MTVR1, 2"/>
    <property type="match status" value="1"/>
</dbReference>
<feature type="region of interest" description="Disordered" evidence="6">
    <location>
        <begin position="135"/>
        <end position="154"/>
    </location>
</feature>
<dbReference type="KEGG" id="mrr:Moror_1701"/>
<accession>V2XLP1</accession>
<dbReference type="GO" id="GO:0005524">
    <property type="term" value="F:ATP binding"/>
    <property type="evidence" value="ECO:0007669"/>
    <property type="project" value="UniProtKB-UniRule"/>
</dbReference>
<gene>
    <name evidence="8" type="ORF">Moror_1701</name>
</gene>
<evidence type="ECO:0000256" key="2">
    <source>
        <dbReference type="ARBA" id="ARBA00022801"/>
    </source>
</evidence>
<dbReference type="SUPFAM" id="SSF48452">
    <property type="entry name" value="TPR-like"/>
    <property type="match status" value="1"/>
</dbReference>
<evidence type="ECO:0000313" key="8">
    <source>
        <dbReference type="EMBL" id="ESK93420.1"/>
    </source>
</evidence>
<name>V2XLP1_MONRO</name>
<evidence type="ECO:0000256" key="5">
    <source>
        <dbReference type="PROSITE-ProRule" id="PRU00560"/>
    </source>
</evidence>
<sequence length="2127" mass="242211">MTSPYSPLRKTIYRSNLFHPSQLTSLAEVENAVWEIQGLVRLDTLPCIIEDALEEEDTNALLLVLSSLDEHQHVWLTDTFPNDADKFPGSLSHQILCKLSKSYLLSEACSTVQQQTITAAAAIINTLNEMEFIPMSPADKKPKTQRQMKNRRRAMTKSRAIDTELFKLFDLDVPENQEEVGEAKAFILTRQKSILQSYLDAFRSEDLIGAIMQSAVVQQEVVISRSDLPAQLASPIETIEQAESSAYPRVQPMKSALYFDTPEGFGDWLIFIGPSADSELRRRHKKERTTFDIIVKKMKELSNGHFSPDNYKRLGKSGSKSAVYEAKMTSDLRLVYQVDLVPNNDERVRQAIKVFGIFTHAQMENNRIWESIDCQLGRKSKEYKEYCAIRQRVPGADSHTFTPAYFPPLPEGLDDTQPSNLLPNDAEDIHSRFLMEKYVQLSQPLMNTMLADLDAVFPHLVSPQEKLIIEHPTSCYVIGRSGTGKTTTLIFKMLLVERTYKLAEPGIPKPRQVFVTQSRILAKKVKQYFATIDRSLEAADGDESRLQGLCPVPEDDMIDADDVEDWYGDLPSRFSQLEDQHFPLFLTWDKLSEMLEADIAEHQLDLSGHEKALVSISPSRPSSTTLLNFRKFEKHYWPNLPQPLTKKTDPALAFSEVIGVIKGSEAALSRHPHFLDRASYESVCSKRQAFFASDTECFYSLFEAYMRKKKLSGNRDIADRTHAILDFFCQFGVPGQKVDHLYVDEVQDNLLIDTLVLRAICLNSNGLFWAGDTAQGISAGSAFRFNELKAFQWRLEKMAVPGIPVAKPEIFQLAVNYRSHSGIVNCAHSVIELINRFWRGSIDDLAPEKGMIEGPKPIFFASQGSDKSILDQYLFGDSGNRIEFGAQQCILVRDEEARERLRRAVGDEVGLILTIYDSKGLEFNDVLLYDFFNDSSVDAARWRLILNAVDGLSIPAPILDNHKHANIRLELKFLYVAITRARENVWIADSSNASEPMKMYWTSRNLIRTMAPGSQAPRLATSSSPEEWLCQGRTLFEQRRYPQAKHCFEKARRPNYVIMAEAYILRDDAEAKDGRDRKRAFQEAAKAFRACSERFGRRRSDYLRLSANCSYRAGDIEVAAETYEEGGIFDDAVVCYRELRMFDKAVEIVKDGKVKSTSLVDSIIRVARLFYFSEVQSLPPSDPRRAVRLAQGTRLFETSEEALEYAEERDLDIARGDILVAHLRLSEAAELHWSEGRPMEAIDLFLKEGSSESVGRASQCIIEELWQRISFAVRRDAVCADAITLRLLGLGQSIKMDEKNRKELAMFNSILSTSIPVTAYCEQGRSFLLDQNLAAAILCFENYFSAFTTLQDRNIPLKAIVEELELFLQYITLLISELKAFPSESNNVLSKLFGFRSISNDQMLLSPGSFLSSHCDEALTTEGIALSPVKLSLLLKSSVMGHLQWQMEQENELCKNIKAFSLCLPFSVAGICSRPSCTKAHIEGRNLTAVYYTLRVRVHLQQVLLFRQFPFEPSKYSHSRRRFWLRRLYEAIFPPHPVMGNMSCFDIQNVPEMQGNAMVDIKYWILGFIYSHRLFPLPPFLTLLSYGTALLITAAPSFLTLKESGILSTYSNDARYVYRGQWKWAKFPQEYRRESGTVVYDLLSAFQGTAPNSLTKGILCLRHIILRKLDIDISLLCDFIEYLCRNLIFSAACHYNGALTLHNVMFPRSWLLSVMDVENFRARDFNFLTLLIGPIAELLTRIHTGVEAEHLQYETITLAHNIYNGNIVRSTFITRICRAFALFGYNYHNGTIRQAIFYALTALRDCDPPPPPSAPWSRYAFAEDWSAIAKIVRNSANSNPTDEMVHLLHASRLPASPPPNFANVRYIVYNRLDELPHLLRRQDTPLQHPLTAMSTDLDENDAENMETEDAHVHMEDGDDTQHAAAPDEDPNIMSAEEREQEKRVLSRLPSIYRENRWRRQGSQTRMAERRNEFFLSCLKVARDIPSGRYRKMALGPLPHVLSSLQAIYELMHDFKRKTKDWMKQPLDHEELDRLDQQLTQTNSAIKKIVSLRDSLGPESSIHLTYDSNALKRHVSQLNALASEGLPISLPEDVREELAIGWKGIVKAKVVRKREKPTLNTEDIFEKF</sequence>
<keyword evidence="2 5" id="KW-0378">Hydrolase</keyword>
<dbReference type="GO" id="GO:0004386">
    <property type="term" value="F:helicase activity"/>
    <property type="evidence" value="ECO:0007669"/>
    <property type="project" value="UniProtKB-UniRule"/>
</dbReference>
<dbReference type="Gene3D" id="3.40.50.300">
    <property type="entry name" value="P-loop containing nucleotide triphosphate hydrolases"/>
    <property type="match status" value="2"/>
</dbReference>
<dbReference type="InterPro" id="IPR011990">
    <property type="entry name" value="TPR-like_helical_dom_sf"/>
</dbReference>
<dbReference type="HOGENOM" id="CLU_001378_0_0_1"/>
<dbReference type="PROSITE" id="PS51198">
    <property type="entry name" value="UVRD_HELICASE_ATP_BIND"/>
    <property type="match status" value="1"/>
</dbReference>
<feature type="compositionally biased region" description="Basic residues" evidence="6">
    <location>
        <begin position="143"/>
        <end position="154"/>
    </location>
</feature>
<dbReference type="SUPFAM" id="SSF52540">
    <property type="entry name" value="P-loop containing nucleoside triphosphate hydrolases"/>
    <property type="match status" value="1"/>
</dbReference>
<reference evidence="8 9" key="1">
    <citation type="journal article" date="2014" name="BMC Genomics">
        <title>Genome and secretome analysis of the hemibiotrophic fungal pathogen, Moniliophthora roreri, which causes frosty pod rot disease of cacao: mechanisms of the biotrophic and necrotrophic phases.</title>
        <authorList>
            <person name="Meinhardt L.W."/>
            <person name="Costa G.G.L."/>
            <person name="Thomazella D.P.T."/>
            <person name="Teixeira P.J.P.L."/>
            <person name="Carazzolle M.F."/>
            <person name="Schuster S.C."/>
            <person name="Carlson J.E."/>
            <person name="Guiltinan M.J."/>
            <person name="Mieczkowski P."/>
            <person name="Farmer A."/>
            <person name="Ramaraj T."/>
            <person name="Crozier J."/>
            <person name="Davis R.E."/>
            <person name="Shao J."/>
            <person name="Melnick R.L."/>
            <person name="Pereira G.A.G."/>
            <person name="Bailey B.A."/>
        </authorList>
    </citation>
    <scope>NUCLEOTIDE SEQUENCE [LARGE SCALE GENOMIC DNA]</scope>
    <source>
        <strain evidence="8 9">MCA 2997</strain>
    </source>
</reference>
<feature type="binding site" evidence="5">
    <location>
        <begin position="479"/>
        <end position="486"/>
    </location>
    <ligand>
        <name>ATP</name>
        <dbReference type="ChEBI" id="CHEBI:30616"/>
    </ligand>
</feature>
<dbReference type="Pfam" id="PF13361">
    <property type="entry name" value="UvrD_C"/>
    <property type="match status" value="1"/>
</dbReference>
<dbReference type="Gene3D" id="1.25.40.10">
    <property type="entry name" value="Tetratricopeptide repeat domain"/>
    <property type="match status" value="1"/>
</dbReference>
<dbReference type="EMBL" id="AWSO01000194">
    <property type="protein sequence ID" value="ESK93420.1"/>
    <property type="molecule type" value="Genomic_DNA"/>
</dbReference>
<evidence type="ECO:0000256" key="4">
    <source>
        <dbReference type="ARBA" id="ARBA00022840"/>
    </source>
</evidence>
<comment type="caution">
    <text evidence="8">The sequence shown here is derived from an EMBL/GenBank/DDBJ whole genome shotgun (WGS) entry which is preliminary data.</text>
</comment>
<proteinExistence type="predicted"/>
<evidence type="ECO:0000259" key="7">
    <source>
        <dbReference type="PROSITE" id="PS51198"/>
    </source>
</evidence>
<evidence type="ECO:0000256" key="1">
    <source>
        <dbReference type="ARBA" id="ARBA00022741"/>
    </source>
</evidence>
<keyword evidence="9" id="KW-1185">Reference proteome</keyword>
<feature type="domain" description="UvrD-like helicase ATP-binding" evidence="7">
    <location>
        <begin position="458"/>
        <end position="820"/>
    </location>
</feature>
<evidence type="ECO:0000256" key="3">
    <source>
        <dbReference type="ARBA" id="ARBA00022806"/>
    </source>
</evidence>
<keyword evidence="4 5" id="KW-0067">ATP-binding</keyword>
<dbReference type="InterPro" id="IPR014016">
    <property type="entry name" value="UvrD-like_ATP-bd"/>
</dbReference>
<dbReference type="PANTHER" id="PTHR21529:SF4">
    <property type="entry name" value="TPR AND ANKYRIN REPEAT-CONTAINING PROTEIN 1"/>
    <property type="match status" value="1"/>
</dbReference>
<protein>
    <recommendedName>
        <fullName evidence="7">UvrD-like helicase ATP-binding domain-containing protein</fullName>
    </recommendedName>
</protein>
<dbReference type="OrthoDB" id="3156807at2759"/>
<keyword evidence="3 5" id="KW-0347">Helicase</keyword>
<organism evidence="8 9">
    <name type="scientific">Moniliophthora roreri (strain MCA 2997)</name>
    <name type="common">Cocoa frosty pod rot fungus</name>
    <name type="synonym">Crinipellis roreri</name>
    <dbReference type="NCBI Taxonomy" id="1381753"/>
    <lineage>
        <taxon>Eukaryota</taxon>
        <taxon>Fungi</taxon>
        <taxon>Dikarya</taxon>
        <taxon>Basidiomycota</taxon>
        <taxon>Agaricomycotina</taxon>
        <taxon>Agaricomycetes</taxon>
        <taxon>Agaricomycetidae</taxon>
        <taxon>Agaricales</taxon>
        <taxon>Marasmiineae</taxon>
        <taxon>Marasmiaceae</taxon>
        <taxon>Moniliophthora</taxon>
    </lineage>
</organism>
<evidence type="ECO:0000256" key="6">
    <source>
        <dbReference type="SAM" id="MobiDB-lite"/>
    </source>
</evidence>
<dbReference type="STRING" id="1381753.V2XLP1"/>